<evidence type="ECO:0000313" key="4">
    <source>
        <dbReference type="EMBL" id="KAF2659900.1"/>
    </source>
</evidence>
<keyword evidence="2" id="KW-0472">Membrane</keyword>
<keyword evidence="2" id="KW-0812">Transmembrane</keyword>
<keyword evidence="2" id="KW-1133">Transmembrane helix</keyword>
<evidence type="ECO:0000256" key="2">
    <source>
        <dbReference type="SAM" id="Phobius"/>
    </source>
</evidence>
<feature type="chain" id="PRO_5025681946" evidence="3">
    <location>
        <begin position="35"/>
        <end position="286"/>
    </location>
</feature>
<keyword evidence="3" id="KW-0732">Signal</keyword>
<feature type="signal peptide" evidence="3">
    <location>
        <begin position="1"/>
        <end position="34"/>
    </location>
</feature>
<evidence type="ECO:0000256" key="3">
    <source>
        <dbReference type="SAM" id="SignalP"/>
    </source>
</evidence>
<proteinExistence type="predicted"/>
<name>A0A6A6TJ37_9PLEO</name>
<accession>A0A6A6TJ37</accession>
<feature type="region of interest" description="Disordered" evidence="1">
    <location>
        <begin position="223"/>
        <end position="286"/>
    </location>
</feature>
<feature type="compositionally biased region" description="Low complexity" evidence="1">
    <location>
        <begin position="70"/>
        <end position="84"/>
    </location>
</feature>
<dbReference type="OrthoDB" id="4775599at2759"/>
<protein>
    <submittedName>
        <fullName evidence="4">Uncharacterized protein</fullName>
    </submittedName>
</protein>
<dbReference type="NCBIfam" id="TIGR01167">
    <property type="entry name" value="LPXTG_anchor"/>
    <property type="match status" value="1"/>
</dbReference>
<dbReference type="EMBL" id="MU004303">
    <property type="protein sequence ID" value="KAF2659900.1"/>
    <property type="molecule type" value="Genomic_DNA"/>
</dbReference>
<feature type="region of interest" description="Disordered" evidence="1">
    <location>
        <begin position="70"/>
        <end position="108"/>
    </location>
</feature>
<feature type="compositionally biased region" description="Polar residues" evidence="1">
    <location>
        <begin position="256"/>
        <end position="275"/>
    </location>
</feature>
<dbReference type="Proteomes" id="UP000799324">
    <property type="component" value="Unassembled WGS sequence"/>
</dbReference>
<reference evidence="4" key="1">
    <citation type="journal article" date="2020" name="Stud. Mycol.">
        <title>101 Dothideomycetes genomes: a test case for predicting lifestyles and emergence of pathogens.</title>
        <authorList>
            <person name="Haridas S."/>
            <person name="Albert R."/>
            <person name="Binder M."/>
            <person name="Bloem J."/>
            <person name="Labutti K."/>
            <person name="Salamov A."/>
            <person name="Andreopoulos B."/>
            <person name="Baker S."/>
            <person name="Barry K."/>
            <person name="Bills G."/>
            <person name="Bluhm B."/>
            <person name="Cannon C."/>
            <person name="Castanera R."/>
            <person name="Culley D."/>
            <person name="Daum C."/>
            <person name="Ezra D."/>
            <person name="Gonzalez J."/>
            <person name="Henrissat B."/>
            <person name="Kuo A."/>
            <person name="Liang C."/>
            <person name="Lipzen A."/>
            <person name="Lutzoni F."/>
            <person name="Magnuson J."/>
            <person name="Mondo S."/>
            <person name="Nolan M."/>
            <person name="Ohm R."/>
            <person name="Pangilinan J."/>
            <person name="Park H.-J."/>
            <person name="Ramirez L."/>
            <person name="Alfaro M."/>
            <person name="Sun H."/>
            <person name="Tritt A."/>
            <person name="Yoshinaga Y."/>
            <person name="Zwiers L.-H."/>
            <person name="Turgeon B."/>
            <person name="Goodwin S."/>
            <person name="Spatafora J."/>
            <person name="Crous P."/>
            <person name="Grigoriev I."/>
        </authorList>
    </citation>
    <scope>NUCLEOTIDE SEQUENCE</scope>
    <source>
        <strain evidence="4">CBS 122681</strain>
    </source>
</reference>
<evidence type="ECO:0000313" key="5">
    <source>
        <dbReference type="Proteomes" id="UP000799324"/>
    </source>
</evidence>
<feature type="transmembrane region" description="Helical" evidence="2">
    <location>
        <begin position="117"/>
        <end position="136"/>
    </location>
</feature>
<evidence type="ECO:0000256" key="1">
    <source>
        <dbReference type="SAM" id="MobiDB-lite"/>
    </source>
</evidence>
<dbReference type="AlphaFoldDB" id="A0A6A6TJ37"/>
<keyword evidence="5" id="KW-1185">Reference proteome</keyword>
<gene>
    <name evidence="4" type="ORF">K491DRAFT_712196</name>
</gene>
<feature type="compositionally biased region" description="Basic and acidic residues" evidence="1">
    <location>
        <begin position="238"/>
        <end position="254"/>
    </location>
</feature>
<organism evidence="4 5">
    <name type="scientific">Lophiostoma macrostomum CBS 122681</name>
    <dbReference type="NCBI Taxonomy" id="1314788"/>
    <lineage>
        <taxon>Eukaryota</taxon>
        <taxon>Fungi</taxon>
        <taxon>Dikarya</taxon>
        <taxon>Ascomycota</taxon>
        <taxon>Pezizomycotina</taxon>
        <taxon>Dothideomycetes</taxon>
        <taxon>Pleosporomycetidae</taxon>
        <taxon>Pleosporales</taxon>
        <taxon>Lophiostomataceae</taxon>
        <taxon>Lophiostoma</taxon>
    </lineage>
</organism>
<sequence>MDLIMFKSAYEATCLHPINLLLLLAILNLELVSGQSITDTSSIPTPVPPIAVLSTTSTWPAFSNAGLTTSYTSSTSNTTSSVKSRTTDGTPGLFPVANSDSDQPDAETERNQGAFNYYFLILAGFGVVLALALWLIRRRRKRRKEQMRLSGQNALARDLDGWVSTRRWMHGAWRHNQTTGIVRREEGLDEHGEAPPPYQPKSEITVVQDGTSQDIASGLTIPLTTLSREGNGPLRPPGYEERARRGEASSDRPDTVMTSTTHLDTTETRPASSRTLLAEGSVHANG</sequence>